<organism evidence="3 4">
    <name type="scientific">Trichobilharzia regenti</name>
    <name type="common">Nasal bird schistosome</name>
    <dbReference type="NCBI Taxonomy" id="157069"/>
    <lineage>
        <taxon>Eukaryota</taxon>
        <taxon>Metazoa</taxon>
        <taxon>Spiralia</taxon>
        <taxon>Lophotrochozoa</taxon>
        <taxon>Platyhelminthes</taxon>
        <taxon>Trematoda</taxon>
        <taxon>Digenea</taxon>
        <taxon>Strigeidida</taxon>
        <taxon>Schistosomatoidea</taxon>
        <taxon>Schistosomatidae</taxon>
        <taxon>Trichobilharzia</taxon>
    </lineage>
</organism>
<keyword evidence="1" id="KW-0812">Transmembrane</keyword>
<name>A0AA85KAB1_TRIRE</name>
<keyword evidence="3" id="KW-1185">Reference proteome</keyword>
<protein>
    <recommendedName>
        <fullName evidence="2">NADH:ubiquinone oxidoreductase intermediate-associated protein 30 domain-containing protein</fullName>
    </recommendedName>
</protein>
<evidence type="ECO:0000259" key="2">
    <source>
        <dbReference type="Pfam" id="PF08547"/>
    </source>
</evidence>
<reference evidence="4" key="2">
    <citation type="submission" date="2023-11" db="UniProtKB">
        <authorList>
            <consortium name="WormBaseParasite"/>
        </authorList>
    </citation>
    <scope>IDENTIFICATION</scope>
</reference>
<reference evidence="3" key="1">
    <citation type="submission" date="2022-06" db="EMBL/GenBank/DDBJ databases">
        <authorList>
            <person name="Berger JAMES D."/>
            <person name="Berger JAMES D."/>
        </authorList>
    </citation>
    <scope>NUCLEOTIDE SEQUENCE [LARGE SCALE GENOMIC DNA]</scope>
</reference>
<evidence type="ECO:0000256" key="1">
    <source>
        <dbReference type="SAM" id="Phobius"/>
    </source>
</evidence>
<proteinExistence type="predicted"/>
<dbReference type="Pfam" id="PF08547">
    <property type="entry name" value="CIA30"/>
    <property type="match status" value="1"/>
</dbReference>
<feature type="transmembrane region" description="Helical" evidence="1">
    <location>
        <begin position="63"/>
        <end position="84"/>
    </location>
</feature>
<dbReference type="AlphaFoldDB" id="A0AA85KAB1"/>
<dbReference type="InterPro" id="IPR013857">
    <property type="entry name" value="NADH-UbQ_OxRdtase-assoc_prot30"/>
</dbReference>
<sequence>MQIAEKRQLENINTLYTATLKLKQKIQDLVIKLETQRNFAENSCCNHLSGINQRMSNLYTFRLLICVILYTYSINALKIAMTFINPYERISLPTVPSNDEVNLTLFNFTDPTATFLDQWIEVSDTVRTAGRSKAVLVPHIASNYQSAIFFYLLNPLPNGACFAGVDAYLNSWDLSKYQGISIDLHRQGNNSAFKLLFYNDCPQYTNCYSYESFFETSGAREQVYLPFSTFQPYFRGKYQPDVPPLNASDLRRVGIQVYGGVYEAKSQSGPGSLELFTISAYK</sequence>
<keyword evidence="1" id="KW-1133">Transmembrane helix</keyword>
<evidence type="ECO:0000313" key="4">
    <source>
        <dbReference type="WBParaSite" id="TREG1_72120.1"/>
    </source>
</evidence>
<dbReference type="SUPFAM" id="SSF49785">
    <property type="entry name" value="Galactose-binding domain-like"/>
    <property type="match status" value="1"/>
</dbReference>
<dbReference type="InterPro" id="IPR008979">
    <property type="entry name" value="Galactose-bd-like_sf"/>
</dbReference>
<accession>A0AA85KAB1</accession>
<evidence type="ECO:0000313" key="3">
    <source>
        <dbReference type="Proteomes" id="UP000050795"/>
    </source>
</evidence>
<dbReference type="WBParaSite" id="TREG1_72120.1">
    <property type="protein sequence ID" value="TREG1_72120.1"/>
    <property type="gene ID" value="TREG1_72120"/>
</dbReference>
<dbReference type="Proteomes" id="UP000050795">
    <property type="component" value="Unassembled WGS sequence"/>
</dbReference>
<keyword evidence="1" id="KW-0472">Membrane</keyword>
<feature type="domain" description="NADH:ubiquinone oxidoreductase intermediate-associated protein 30" evidence="2">
    <location>
        <begin position="106"/>
        <end position="274"/>
    </location>
</feature>